<dbReference type="EMBL" id="CP002629">
    <property type="protein sequence ID" value="AEB07920.1"/>
    <property type="molecule type" value="Genomic_DNA"/>
</dbReference>
<dbReference type="OrthoDB" id="9781616at2"/>
<dbReference type="eggNOG" id="COG4198">
    <property type="taxonomic scope" value="Bacteria"/>
</dbReference>
<sequence length="450" mass="50475">MAELAPWRALYYNPAKISDLAQVVTPPYDVITPEQQAFFYDRHPYNVIRLILPRPEVGGAGPDSQYLQAAADFSAWRQNQILIRDGEPSLFFWETDFTLEGRTHTRRAVVGLLRLESFESGVVRPHEKTFSAAKTDRFKLMQQVRAHLSTVFALYPDKEDRVLAGLKQGLTEAPMFAFEDYEGSQQRLYRVADPHAIRAACDAMANLPIFIADGHHRYETSLAYQTWLKKQFPQAPPRASFNYVLMYLSNMMDPDLVIRSAHRLIATDRVPHFDEESLLAQLPKYFEVTSLALDQKPLSANTAGLGEALRQAGRLGTGFAMVTPSRRAFILQLKPGVMNSPLTAHMSPALAKLDVVALNFLIFEKLMHLSSQIQDDKETFSYASTVAGALAAVEQSPVKLAFLLNPTRIEHVQEVASAGLIMPRKSTYFYPKVPVGLVMHPIDPNEEVGL</sequence>
<name>F2NGL3_DESAR</name>
<reference evidence="1 2" key="1">
    <citation type="journal article" date="2011" name="Stand. Genomic Sci.">
        <title>Complete genome sequence of the acetate-degrading sulfate reducer Desulfobacca acetoxidans type strain (ASRB2).</title>
        <authorList>
            <person name="Goker M."/>
            <person name="Teshima H."/>
            <person name="Lapidus A."/>
            <person name="Nolan M."/>
            <person name="Lucas S."/>
            <person name="Hammon N."/>
            <person name="Deshpande S."/>
            <person name="Cheng J.F."/>
            <person name="Tapia R."/>
            <person name="Han C."/>
            <person name="Goodwin L."/>
            <person name="Pitluck S."/>
            <person name="Huntemann M."/>
            <person name="Liolios K."/>
            <person name="Ivanova N."/>
            <person name="Pagani I."/>
            <person name="Mavromatis K."/>
            <person name="Ovchinikova G."/>
            <person name="Pati A."/>
            <person name="Chen A."/>
            <person name="Palaniappan K."/>
            <person name="Land M."/>
            <person name="Hauser L."/>
            <person name="Brambilla E.M."/>
            <person name="Rohde M."/>
            <person name="Spring S."/>
            <person name="Detter J.C."/>
            <person name="Woyke T."/>
            <person name="Bristow J."/>
            <person name="Eisen J.A."/>
            <person name="Markowitz V."/>
            <person name="Hugenholtz P."/>
            <person name="Kyrpides N.C."/>
            <person name="Klenk H.P."/>
        </authorList>
    </citation>
    <scope>NUCLEOTIDE SEQUENCE [LARGE SCALE GENOMIC DNA]</scope>
    <source>
        <strain evidence="2">ATCC 700848 / DSM 11109 / ASRB2</strain>
    </source>
</reference>
<evidence type="ECO:0000313" key="2">
    <source>
        <dbReference type="Proteomes" id="UP000000483"/>
    </source>
</evidence>
<dbReference type="HOGENOM" id="CLU_031277_2_0_7"/>
<reference evidence="2" key="2">
    <citation type="submission" date="2011-03" db="EMBL/GenBank/DDBJ databases">
        <title>The complete genome of Desulfobacca acetoxidans DSM 11109.</title>
        <authorList>
            <consortium name="US DOE Joint Genome Institute (JGI-PGF)"/>
            <person name="Lucas S."/>
            <person name="Copeland A."/>
            <person name="Lapidus A."/>
            <person name="Bruce D."/>
            <person name="Goodwin L."/>
            <person name="Pitluck S."/>
            <person name="Peters L."/>
            <person name="Kyrpides N."/>
            <person name="Mavromatis K."/>
            <person name="Ivanova N."/>
            <person name="Ovchinnikova G."/>
            <person name="Teshima H."/>
            <person name="Detter J.C."/>
            <person name="Han C."/>
            <person name="Land M."/>
            <person name="Hauser L."/>
            <person name="Markowitz V."/>
            <person name="Cheng J.-F."/>
            <person name="Hugenholtz P."/>
            <person name="Woyke T."/>
            <person name="Wu D."/>
            <person name="Spring S."/>
            <person name="Schueler E."/>
            <person name="Brambilla E."/>
            <person name="Klenk H.-P."/>
            <person name="Eisen J.A."/>
        </authorList>
    </citation>
    <scope>NUCLEOTIDE SEQUENCE [LARGE SCALE GENOMIC DNA]</scope>
    <source>
        <strain evidence="2">ATCC 700848 / DSM 11109 / ASRB2</strain>
    </source>
</reference>
<organism evidence="1 2">
    <name type="scientific">Desulfobacca acetoxidans (strain ATCC 700848 / DSM 11109 / ASRB2)</name>
    <dbReference type="NCBI Taxonomy" id="880072"/>
    <lineage>
        <taxon>Bacteria</taxon>
        <taxon>Pseudomonadati</taxon>
        <taxon>Thermodesulfobacteriota</taxon>
        <taxon>Desulfobaccia</taxon>
        <taxon>Desulfobaccales</taxon>
        <taxon>Desulfobaccaceae</taxon>
        <taxon>Desulfobacca</taxon>
    </lineage>
</organism>
<protein>
    <submittedName>
        <fullName evidence="1">Uncharacterized conserved protein UCP033563</fullName>
    </submittedName>
</protein>
<dbReference type="AlphaFoldDB" id="F2NGL3"/>
<dbReference type="KEGG" id="dao:Desac_0021"/>
<gene>
    <name evidence="1" type="ordered locus">Desac_0021</name>
</gene>
<dbReference type="PANTHER" id="PTHR36454:SF1">
    <property type="entry name" value="DUF1015 DOMAIN-CONTAINING PROTEIN"/>
    <property type="match status" value="1"/>
</dbReference>
<dbReference type="Proteomes" id="UP000000483">
    <property type="component" value="Chromosome"/>
</dbReference>
<dbReference type="RefSeq" id="WP_013705035.1">
    <property type="nucleotide sequence ID" value="NC_015388.1"/>
</dbReference>
<accession>F2NGL3</accession>
<keyword evidence="2" id="KW-1185">Reference proteome</keyword>
<dbReference type="PIRSF" id="PIRSF033563">
    <property type="entry name" value="UCP033563"/>
    <property type="match status" value="1"/>
</dbReference>
<dbReference type="STRING" id="880072.Desac_0021"/>
<evidence type="ECO:0000313" key="1">
    <source>
        <dbReference type="EMBL" id="AEB07920.1"/>
    </source>
</evidence>
<dbReference type="PANTHER" id="PTHR36454">
    <property type="entry name" value="LMO2823 PROTEIN"/>
    <property type="match status" value="1"/>
</dbReference>
<dbReference type="InterPro" id="IPR008323">
    <property type="entry name" value="UCP033563"/>
</dbReference>
<proteinExistence type="predicted"/>
<dbReference type="Pfam" id="PF06245">
    <property type="entry name" value="DUF1015"/>
    <property type="match status" value="1"/>
</dbReference>